<sequence>MGSLRDVLRYATILWSGFSVSGRRFVDAVQGLGIRQLSLLWHPDYDPMKEMNILSWQRRAGPLEDDTSGGKGKGVAENRDNASGSEPPAKDDEGKGQRVPGLFHANTGINKPLIRPIQDAYREVGNKIKYPAWQIYPKLLKAVGQAYHFNH</sequence>
<organism evidence="2 3">
    <name type="scientific">Moelleriella libera RCEF 2490</name>
    <dbReference type="NCBI Taxonomy" id="1081109"/>
    <lineage>
        <taxon>Eukaryota</taxon>
        <taxon>Fungi</taxon>
        <taxon>Dikarya</taxon>
        <taxon>Ascomycota</taxon>
        <taxon>Pezizomycotina</taxon>
        <taxon>Sordariomycetes</taxon>
        <taxon>Hypocreomycetidae</taxon>
        <taxon>Hypocreales</taxon>
        <taxon>Clavicipitaceae</taxon>
        <taxon>Moelleriella</taxon>
    </lineage>
</organism>
<dbReference type="Proteomes" id="UP000078544">
    <property type="component" value="Unassembled WGS sequence"/>
</dbReference>
<keyword evidence="3" id="KW-1185">Reference proteome</keyword>
<comment type="caution">
    <text evidence="2">The sequence shown here is derived from an EMBL/GenBank/DDBJ whole genome shotgun (WGS) entry which is preliminary data.</text>
</comment>
<dbReference type="EMBL" id="AZGY01000033">
    <property type="protein sequence ID" value="KZZ87904.1"/>
    <property type="molecule type" value="Genomic_DNA"/>
</dbReference>
<gene>
    <name evidence="2" type="ORF">AAL_08235</name>
</gene>
<feature type="region of interest" description="Disordered" evidence="1">
    <location>
        <begin position="59"/>
        <end position="101"/>
    </location>
</feature>
<accession>A0A167VRJ1</accession>
<evidence type="ECO:0000313" key="2">
    <source>
        <dbReference type="EMBL" id="KZZ87904.1"/>
    </source>
</evidence>
<evidence type="ECO:0000256" key="1">
    <source>
        <dbReference type="SAM" id="MobiDB-lite"/>
    </source>
</evidence>
<name>A0A167VRJ1_9HYPO</name>
<proteinExistence type="predicted"/>
<evidence type="ECO:0000313" key="3">
    <source>
        <dbReference type="Proteomes" id="UP000078544"/>
    </source>
</evidence>
<dbReference type="AlphaFoldDB" id="A0A167VRJ1"/>
<protein>
    <submittedName>
        <fullName evidence="2">Uncharacterized protein</fullName>
    </submittedName>
</protein>
<reference evidence="2 3" key="1">
    <citation type="journal article" date="2016" name="Genome Biol. Evol.">
        <title>Divergent and convergent evolution of fungal pathogenicity.</title>
        <authorList>
            <person name="Shang Y."/>
            <person name="Xiao G."/>
            <person name="Zheng P."/>
            <person name="Cen K."/>
            <person name="Zhan S."/>
            <person name="Wang C."/>
        </authorList>
    </citation>
    <scope>NUCLEOTIDE SEQUENCE [LARGE SCALE GENOMIC DNA]</scope>
    <source>
        <strain evidence="2 3">RCEF 2490</strain>
    </source>
</reference>